<dbReference type="Gene3D" id="3.30.70.100">
    <property type="match status" value="1"/>
</dbReference>
<dbReference type="HOGENOM" id="CLU_080664_3_1_9"/>
<sequence>MVKHIVMWKLKEEAEGKTKKENAEIIKNSLESLKNKISEIVEIEVGINWNDSDAAYDVVLYSVFNTREDLDSYQVNPHHVEAAGYIKKVVESRIVADYDK</sequence>
<dbReference type="Pfam" id="PF07876">
    <property type="entry name" value="Dabb"/>
    <property type="match status" value="1"/>
</dbReference>
<proteinExistence type="predicted"/>
<dbReference type="EMBL" id="HG917868">
    <property type="protein sequence ID" value="CDM69744.1"/>
    <property type="molecule type" value="Genomic_DNA"/>
</dbReference>
<accession>W6S1I8</accession>
<dbReference type="eggNOG" id="COG4627">
    <property type="taxonomic scope" value="Bacteria"/>
</dbReference>
<name>W6S1I8_9CLOT</name>
<dbReference type="SUPFAM" id="SSF54909">
    <property type="entry name" value="Dimeric alpha+beta barrel"/>
    <property type="match status" value="1"/>
</dbReference>
<dbReference type="AlphaFoldDB" id="W6S1I8"/>
<gene>
    <name evidence="2" type="ORF">CM240_2620</name>
</gene>
<dbReference type="Proteomes" id="UP000019426">
    <property type="component" value="Chromosome M2/40_rep1"/>
</dbReference>
<dbReference type="STRING" id="1216932.CM240_2620"/>
<protein>
    <recommendedName>
        <fullName evidence="1">Stress-response A/B barrel domain-containing protein</fullName>
    </recommendedName>
</protein>
<dbReference type="PROSITE" id="PS51502">
    <property type="entry name" value="S_R_A_B_BARREL"/>
    <property type="match status" value="1"/>
</dbReference>
<dbReference type="OrthoDB" id="9808130at2"/>
<organism evidence="2 3">
    <name type="scientific">Clostridium bornimense</name>
    <dbReference type="NCBI Taxonomy" id="1216932"/>
    <lineage>
        <taxon>Bacteria</taxon>
        <taxon>Bacillati</taxon>
        <taxon>Bacillota</taxon>
        <taxon>Clostridia</taxon>
        <taxon>Eubacteriales</taxon>
        <taxon>Clostridiaceae</taxon>
        <taxon>Clostridium</taxon>
    </lineage>
</organism>
<dbReference type="PATRIC" id="fig|1216932.3.peg.2587"/>
<dbReference type="PANTHER" id="PTHR37832">
    <property type="entry name" value="BLL2683 PROTEIN"/>
    <property type="match status" value="1"/>
</dbReference>
<dbReference type="RefSeq" id="WP_044039529.1">
    <property type="nucleotide sequence ID" value="NZ_HG917868.1"/>
</dbReference>
<dbReference type="InterPro" id="IPR011008">
    <property type="entry name" value="Dimeric_a/b-barrel"/>
</dbReference>
<dbReference type="SMART" id="SM00886">
    <property type="entry name" value="Dabb"/>
    <property type="match status" value="1"/>
</dbReference>
<keyword evidence="3" id="KW-1185">Reference proteome</keyword>
<dbReference type="KEGG" id="clt:CM240_2620"/>
<feature type="domain" description="Stress-response A/B barrel" evidence="1">
    <location>
        <begin position="2"/>
        <end position="98"/>
    </location>
</feature>
<evidence type="ECO:0000313" key="3">
    <source>
        <dbReference type="Proteomes" id="UP000019426"/>
    </source>
</evidence>
<evidence type="ECO:0000259" key="1">
    <source>
        <dbReference type="PROSITE" id="PS51502"/>
    </source>
</evidence>
<dbReference type="PANTHER" id="PTHR37832:SF1">
    <property type="entry name" value="STRESS-RESPONSE A_B BARREL DOMAIN-CONTAINING PROTEIN"/>
    <property type="match status" value="1"/>
</dbReference>
<evidence type="ECO:0000313" key="2">
    <source>
        <dbReference type="EMBL" id="CDM69744.1"/>
    </source>
</evidence>
<dbReference type="InterPro" id="IPR013097">
    <property type="entry name" value="Dabb"/>
</dbReference>
<reference evidence="2 3" key="1">
    <citation type="submission" date="2013-11" db="EMBL/GenBank/DDBJ databases">
        <title>Complete genome sequence of Clostridum sp. M2/40.</title>
        <authorList>
            <person name="Wibberg D."/>
            <person name="Puehler A."/>
            <person name="Schlueter A."/>
        </authorList>
    </citation>
    <scope>NUCLEOTIDE SEQUENCE [LARGE SCALE GENOMIC DNA]</scope>
    <source>
        <strain evidence="3">M2/40</strain>
    </source>
</reference>